<name>A0A8H7DIJ4_9AGAR</name>
<accession>A0A8H7DIJ4</accession>
<evidence type="ECO:0000259" key="2">
    <source>
        <dbReference type="PROSITE" id="PS50879"/>
    </source>
</evidence>
<feature type="region of interest" description="Disordered" evidence="1">
    <location>
        <begin position="1"/>
        <end position="24"/>
    </location>
</feature>
<comment type="caution">
    <text evidence="3">The sequence shown here is derived from an EMBL/GenBank/DDBJ whole genome shotgun (WGS) entry which is preliminary data.</text>
</comment>
<evidence type="ECO:0000313" key="3">
    <source>
        <dbReference type="EMBL" id="KAF7372611.1"/>
    </source>
</evidence>
<dbReference type="InterPro" id="IPR002156">
    <property type="entry name" value="RNaseH_domain"/>
</dbReference>
<dbReference type="Pfam" id="PF00075">
    <property type="entry name" value="RNase_H"/>
    <property type="match status" value="1"/>
</dbReference>
<proteinExistence type="predicted"/>
<gene>
    <name evidence="3" type="ORF">MVEN_00124100</name>
</gene>
<dbReference type="Gene3D" id="3.30.420.10">
    <property type="entry name" value="Ribonuclease H-like superfamily/Ribonuclease H"/>
    <property type="match status" value="1"/>
</dbReference>
<dbReference type="GO" id="GO:0003676">
    <property type="term" value="F:nucleic acid binding"/>
    <property type="evidence" value="ECO:0007669"/>
    <property type="project" value="InterPro"/>
</dbReference>
<organism evidence="3 4">
    <name type="scientific">Mycena venus</name>
    <dbReference type="NCBI Taxonomy" id="2733690"/>
    <lineage>
        <taxon>Eukaryota</taxon>
        <taxon>Fungi</taxon>
        <taxon>Dikarya</taxon>
        <taxon>Basidiomycota</taxon>
        <taxon>Agaricomycotina</taxon>
        <taxon>Agaricomycetes</taxon>
        <taxon>Agaricomycetidae</taxon>
        <taxon>Agaricales</taxon>
        <taxon>Marasmiineae</taxon>
        <taxon>Mycenaceae</taxon>
        <taxon>Mycena</taxon>
    </lineage>
</organism>
<dbReference type="OrthoDB" id="3267074at2759"/>
<dbReference type="InterPro" id="IPR036397">
    <property type="entry name" value="RNaseH_sf"/>
</dbReference>
<sequence>MREKENFQTPGSALAQHTRSTSLPTATRSPHLLLFVGRLVTSLHLRLNRSVYNATARLAALPASNPIRGTFARCRRVPRFHHSPIHHLIAAFPIFRNDFETIDPLRRLAPLPESALTTSIAPDKDAAHAEMDRIVARGGVCIFTDGSGFEGGVGAAAVAMKNGAVGEQRQKHLGTESEHTIFESEVCGAILALDIIAGMPRLTDVDVFIDCQPAIAALASPKSQPGQYLLAAFHAILAHLLHARRTLQIRIHWVPAHVGIVGNETVDACAKAAAQGASSPLATRIKLFESPLPTSRAAVIAAGAKAFAAQWREKWLMSPRHARISTFDDATPSKALEKMYAGLSRPQCSVLTQLRTGHIGLNAYLHRFKLALSPLSPHCGVPESVPHFLLICPAHRIARLHLMIRVKTAHLSPCTLLSSKNDAAPVLAFVRTTGRLPRYEL</sequence>
<dbReference type="GO" id="GO:0004523">
    <property type="term" value="F:RNA-DNA hybrid ribonuclease activity"/>
    <property type="evidence" value="ECO:0007669"/>
    <property type="project" value="InterPro"/>
</dbReference>
<reference evidence="3" key="1">
    <citation type="submission" date="2020-05" db="EMBL/GenBank/DDBJ databases">
        <title>Mycena genomes resolve the evolution of fungal bioluminescence.</title>
        <authorList>
            <person name="Tsai I.J."/>
        </authorList>
    </citation>
    <scope>NUCLEOTIDE SEQUENCE</scope>
    <source>
        <strain evidence="3">CCC161011</strain>
    </source>
</reference>
<dbReference type="InterPro" id="IPR012337">
    <property type="entry name" value="RNaseH-like_sf"/>
</dbReference>
<protein>
    <recommendedName>
        <fullName evidence="2">RNase H type-1 domain-containing protein</fullName>
    </recommendedName>
</protein>
<keyword evidence="4" id="KW-1185">Reference proteome</keyword>
<dbReference type="Proteomes" id="UP000620124">
    <property type="component" value="Unassembled WGS sequence"/>
</dbReference>
<evidence type="ECO:0000256" key="1">
    <source>
        <dbReference type="SAM" id="MobiDB-lite"/>
    </source>
</evidence>
<dbReference type="CDD" id="cd09276">
    <property type="entry name" value="Rnase_HI_RT_non_LTR"/>
    <property type="match status" value="1"/>
</dbReference>
<feature type="domain" description="RNase H type-1" evidence="2">
    <location>
        <begin position="136"/>
        <end position="275"/>
    </location>
</feature>
<dbReference type="EMBL" id="JACAZI010000001">
    <property type="protein sequence ID" value="KAF7372611.1"/>
    <property type="molecule type" value="Genomic_DNA"/>
</dbReference>
<dbReference type="AlphaFoldDB" id="A0A8H7DIJ4"/>
<feature type="compositionally biased region" description="Polar residues" evidence="1">
    <location>
        <begin position="7"/>
        <end position="24"/>
    </location>
</feature>
<dbReference type="SUPFAM" id="SSF53098">
    <property type="entry name" value="Ribonuclease H-like"/>
    <property type="match status" value="1"/>
</dbReference>
<dbReference type="PROSITE" id="PS50879">
    <property type="entry name" value="RNASE_H_1"/>
    <property type="match status" value="1"/>
</dbReference>
<evidence type="ECO:0000313" key="4">
    <source>
        <dbReference type="Proteomes" id="UP000620124"/>
    </source>
</evidence>